<gene>
    <name evidence="1" type="ORF">VN97_g13250</name>
</gene>
<reference evidence="1" key="1">
    <citation type="submission" date="2015-06" db="EMBL/GenBank/DDBJ databases">
        <authorList>
            <person name="Nguyen H."/>
        </authorList>
    </citation>
    <scope>NUCLEOTIDE SEQUENCE</scope>
    <source>
        <strain evidence="1">DAOM 180753</strain>
    </source>
</reference>
<evidence type="ECO:0000313" key="1">
    <source>
        <dbReference type="EMBL" id="KAJ9474657.1"/>
    </source>
</evidence>
<dbReference type="EMBL" id="LACB01001869">
    <property type="protein sequence ID" value="KAJ9474657.1"/>
    <property type="molecule type" value="Genomic_DNA"/>
</dbReference>
<organism evidence="1 2">
    <name type="scientific">Penicillium thymicola</name>
    <dbReference type="NCBI Taxonomy" id="293382"/>
    <lineage>
        <taxon>Eukaryota</taxon>
        <taxon>Fungi</taxon>
        <taxon>Dikarya</taxon>
        <taxon>Ascomycota</taxon>
        <taxon>Pezizomycotina</taxon>
        <taxon>Eurotiomycetes</taxon>
        <taxon>Eurotiomycetidae</taxon>
        <taxon>Eurotiales</taxon>
        <taxon>Aspergillaceae</taxon>
        <taxon>Penicillium</taxon>
    </lineage>
</organism>
<sequence>MKPFISIQMQISHFVWDEKFHFWHLQTVQESGDISFCMEIKNLIFDTCKPSKNTEILPFVYLDWKLGEERERERERAIVLVTANC</sequence>
<dbReference type="AlphaFoldDB" id="A0AAI9T4A5"/>
<protein>
    <submittedName>
        <fullName evidence="1">Uncharacterized protein</fullName>
    </submittedName>
</protein>
<reference evidence="1" key="2">
    <citation type="journal article" date="2016" name="Fungal Biol.">
        <title>Ochratoxin A production by Penicillium thymicola.</title>
        <authorList>
            <person name="Nguyen H.D.T."/>
            <person name="McMullin D.R."/>
            <person name="Ponomareva E."/>
            <person name="Riley R."/>
            <person name="Pomraning K.R."/>
            <person name="Baker S.E."/>
            <person name="Seifert K.A."/>
        </authorList>
    </citation>
    <scope>NUCLEOTIDE SEQUENCE</scope>
    <source>
        <strain evidence="1">DAOM 180753</strain>
    </source>
</reference>
<keyword evidence="2" id="KW-1185">Reference proteome</keyword>
<comment type="caution">
    <text evidence="1">The sequence shown here is derived from an EMBL/GenBank/DDBJ whole genome shotgun (WGS) entry which is preliminary data.</text>
</comment>
<proteinExistence type="predicted"/>
<evidence type="ECO:0000313" key="2">
    <source>
        <dbReference type="Proteomes" id="UP001227192"/>
    </source>
</evidence>
<name>A0AAI9T4A5_PENTH</name>
<accession>A0AAI9T4A5</accession>
<dbReference type="Proteomes" id="UP001227192">
    <property type="component" value="Unassembled WGS sequence"/>
</dbReference>